<evidence type="ECO:0000313" key="2">
    <source>
        <dbReference type="EMBL" id="MCC2191397.1"/>
    </source>
</evidence>
<evidence type="ECO:0000259" key="1">
    <source>
        <dbReference type="Pfam" id="PF04389"/>
    </source>
</evidence>
<name>A0AAE3J800_9FIRM</name>
<dbReference type="SUPFAM" id="SSF53187">
    <property type="entry name" value="Zn-dependent exopeptidases"/>
    <property type="match status" value="1"/>
</dbReference>
<dbReference type="GO" id="GO:0008235">
    <property type="term" value="F:metalloexopeptidase activity"/>
    <property type="evidence" value="ECO:0007669"/>
    <property type="project" value="InterPro"/>
</dbReference>
<gene>
    <name evidence="2" type="ORF">LKD71_16655</name>
</gene>
<feature type="domain" description="Peptidase M28" evidence="1">
    <location>
        <begin position="187"/>
        <end position="362"/>
    </location>
</feature>
<dbReference type="InterPro" id="IPR045175">
    <property type="entry name" value="M28_fam"/>
</dbReference>
<dbReference type="Gene3D" id="3.50.30.30">
    <property type="match status" value="1"/>
</dbReference>
<comment type="caution">
    <text evidence="2">The sequence shown here is derived from an EMBL/GenBank/DDBJ whole genome shotgun (WGS) entry which is preliminary data.</text>
</comment>
<dbReference type="RefSeq" id="WP_227616264.1">
    <property type="nucleotide sequence ID" value="NZ_JAJEPR010000052.1"/>
</dbReference>
<sequence>MNLQNIFDSTDFVHASGTKEELAVAEFLKGQCESLGVPARIEPFRVAMSDIEEAHLFADGKEIPCKAFNCCGSGVVEGELYYMPGTDPVSMAGAKDKVVLFDTQGIGFFAYQDLMKAGAKAILFQYGNAYYPNDDIDQRDLREVVSGEKKVLCAMIHSRQAVELVKNKVKTIRLEVSQKEYDGESHNVIAGLPGKREESIVLTAHYDSTSLSHGAYDNMSGCAGLLGIMEAMKDKELNYGLRFVFCGSEERGLLGSKAYVRDHEKELEKVALNINLDMIGTYMGKFISCVSAEEKLAGYISYMAAEVGFPVEARAGVYSSDSTPFADKGVPSLSFARIASKNVAPIHCRYDLKEVMSMEQLQKDIDFLVKFTERFANAVVCPVSREIPEKIKKELDEYLFRKRKE</sequence>
<dbReference type="InterPro" id="IPR007484">
    <property type="entry name" value="Peptidase_M28"/>
</dbReference>
<dbReference type="Pfam" id="PF04389">
    <property type="entry name" value="Peptidase_M28"/>
    <property type="match status" value="1"/>
</dbReference>
<protein>
    <submittedName>
        <fullName evidence="2">M28 family peptidase</fullName>
    </submittedName>
</protein>
<dbReference type="AlphaFoldDB" id="A0AAE3J800"/>
<reference evidence="2 3" key="1">
    <citation type="submission" date="2021-10" db="EMBL/GenBank/DDBJ databases">
        <title>Anaerobic single-cell dispensing facilitates the cultivation of human gut bacteria.</title>
        <authorList>
            <person name="Afrizal A."/>
        </authorList>
    </citation>
    <scope>NUCLEOTIDE SEQUENCE [LARGE SCALE GENOMIC DNA]</scope>
    <source>
        <strain evidence="2 3">CLA-AA-H277</strain>
    </source>
</reference>
<dbReference type="GO" id="GO:0006508">
    <property type="term" value="P:proteolysis"/>
    <property type="evidence" value="ECO:0007669"/>
    <property type="project" value="InterPro"/>
</dbReference>
<dbReference type="Gene3D" id="3.40.630.10">
    <property type="entry name" value="Zn peptidases"/>
    <property type="match status" value="1"/>
</dbReference>
<dbReference type="Proteomes" id="UP001197875">
    <property type="component" value="Unassembled WGS sequence"/>
</dbReference>
<dbReference type="PANTHER" id="PTHR12147:SF26">
    <property type="entry name" value="PEPTIDASE M28 DOMAIN-CONTAINING PROTEIN"/>
    <property type="match status" value="1"/>
</dbReference>
<dbReference type="EMBL" id="JAJEPR010000052">
    <property type="protein sequence ID" value="MCC2191397.1"/>
    <property type="molecule type" value="Genomic_DNA"/>
</dbReference>
<keyword evidence="3" id="KW-1185">Reference proteome</keyword>
<accession>A0AAE3J800</accession>
<dbReference type="PANTHER" id="PTHR12147">
    <property type="entry name" value="METALLOPEPTIDASE M28 FAMILY MEMBER"/>
    <property type="match status" value="1"/>
</dbReference>
<organism evidence="2 3">
    <name type="scientific">Fusicatenibacter faecihominis</name>
    <dbReference type="NCBI Taxonomy" id="2881276"/>
    <lineage>
        <taxon>Bacteria</taxon>
        <taxon>Bacillati</taxon>
        <taxon>Bacillota</taxon>
        <taxon>Clostridia</taxon>
        <taxon>Lachnospirales</taxon>
        <taxon>Lachnospiraceae</taxon>
        <taxon>Fusicatenibacter</taxon>
    </lineage>
</organism>
<proteinExistence type="predicted"/>
<evidence type="ECO:0000313" key="3">
    <source>
        <dbReference type="Proteomes" id="UP001197875"/>
    </source>
</evidence>